<name>A0A8W8J8J2_MAGGI</name>
<dbReference type="PANTHER" id="PTHR43903">
    <property type="entry name" value="NEUROLIGIN"/>
    <property type="match status" value="1"/>
</dbReference>
<evidence type="ECO:0000256" key="1">
    <source>
        <dbReference type="ARBA" id="ARBA00005964"/>
    </source>
</evidence>
<dbReference type="InterPro" id="IPR019826">
    <property type="entry name" value="Carboxylesterase_B_AS"/>
</dbReference>
<dbReference type="Proteomes" id="UP000005408">
    <property type="component" value="Unassembled WGS sequence"/>
</dbReference>
<proteinExistence type="inferred from homology"/>
<keyword evidence="6" id="KW-1185">Reference proteome</keyword>
<dbReference type="EC" id="3.1.1.-" evidence="3"/>
<sequence>MFHSFFISILYYFFHSVLCQNDHVYVHSSAGNIIGLLKTSMFKSTVYRINTFLGIPYAEPPLGNLRFSKPVKKARFSVPFSANQYGPACPQKPELAKQWIPGKPYISEDCLSLNVFVPANANTSNLPVMVWFHGGAFVIGQSSIYDASNLSGFGNVVVVTANYRLGPIGFLATDDDTSKGNYGLWDQHMVIQWVHDNIASFGGDPHRVTLFGESAGGASSFYQAMYPPNKGLIHRIISESGTAICPWAYGDKSTVGRFAKLLGLKLNCSIATNSELLSCLRTKPYEDLISNAQVGTQEDEIYRPEWTPVVDNEFIKMLPPDNYLYPETMYADVRDALADLDLLIGVNDGDGGFITMVSLFPFVQSKVTPSYPAINVVNNYVTNSMLTDRFGHTLESVVDVMSFVYTNWSASETNNTYLQKVLDMATDYQFFIPAYVSARALFQLQAPERHTYKYLFTHRSSFGKFIPWVPGAGHGDEIPYVFGFPSSMQTGLRFPDTVPPEELALSERVMTYWTNFAKTGDPNKSSAVSLVWPTFDNRSEHYLNLNSRLSIGNKMESTRTAFWTYLAPKMLKIVPKGYSLTANSSIPTYVLG</sequence>
<evidence type="ECO:0000313" key="6">
    <source>
        <dbReference type="Proteomes" id="UP000005408"/>
    </source>
</evidence>
<dbReference type="InterPro" id="IPR029058">
    <property type="entry name" value="AB_hydrolase_fold"/>
</dbReference>
<dbReference type="OMA" id="NHANENT"/>
<comment type="similarity">
    <text evidence="1 3">Belongs to the type-B carboxylesterase/lipase family.</text>
</comment>
<dbReference type="SUPFAM" id="SSF53474">
    <property type="entry name" value="alpha/beta-Hydrolases"/>
    <property type="match status" value="1"/>
</dbReference>
<dbReference type="EnsemblMetazoa" id="G17834.2">
    <property type="protein sequence ID" value="G17834.2:cds"/>
    <property type="gene ID" value="G17834"/>
</dbReference>
<evidence type="ECO:0000259" key="4">
    <source>
        <dbReference type="Pfam" id="PF00135"/>
    </source>
</evidence>
<reference evidence="5" key="1">
    <citation type="submission" date="2022-08" db="UniProtKB">
        <authorList>
            <consortium name="EnsemblMetazoa"/>
        </authorList>
    </citation>
    <scope>IDENTIFICATION</scope>
    <source>
        <strain evidence="5">05x7-T-G4-1.051#20</strain>
    </source>
</reference>
<dbReference type="PROSITE" id="PS00122">
    <property type="entry name" value="CARBOXYLESTERASE_B_1"/>
    <property type="match status" value="1"/>
</dbReference>
<dbReference type="Pfam" id="PF00135">
    <property type="entry name" value="COesterase"/>
    <property type="match status" value="1"/>
</dbReference>
<dbReference type="AlphaFoldDB" id="A0A8W8J8J2"/>
<evidence type="ECO:0000256" key="2">
    <source>
        <dbReference type="ARBA" id="ARBA00022801"/>
    </source>
</evidence>
<dbReference type="Gene3D" id="3.40.50.1820">
    <property type="entry name" value="alpha/beta hydrolase"/>
    <property type="match status" value="1"/>
</dbReference>
<dbReference type="EnsemblMetazoa" id="G17834.5">
    <property type="protein sequence ID" value="G17834.5:cds"/>
    <property type="gene ID" value="G17834"/>
</dbReference>
<dbReference type="OrthoDB" id="408631at2759"/>
<protein>
    <recommendedName>
        <fullName evidence="3">Carboxylic ester hydrolase</fullName>
        <ecNumber evidence="3">3.1.1.-</ecNumber>
    </recommendedName>
</protein>
<dbReference type="InterPro" id="IPR002018">
    <property type="entry name" value="CarbesteraseB"/>
</dbReference>
<feature type="signal peptide" evidence="3">
    <location>
        <begin position="1"/>
        <end position="19"/>
    </location>
</feature>
<evidence type="ECO:0000313" key="5">
    <source>
        <dbReference type="EnsemblMetazoa" id="G17834.2:cds"/>
    </source>
</evidence>
<accession>A0A8W8J8J2</accession>
<keyword evidence="2 3" id="KW-0378">Hydrolase</keyword>
<feature type="chain" id="PRO_5042311006" description="Carboxylic ester hydrolase" evidence="3">
    <location>
        <begin position="20"/>
        <end position="592"/>
    </location>
</feature>
<organism evidence="5 6">
    <name type="scientific">Magallana gigas</name>
    <name type="common">Pacific oyster</name>
    <name type="synonym">Crassostrea gigas</name>
    <dbReference type="NCBI Taxonomy" id="29159"/>
    <lineage>
        <taxon>Eukaryota</taxon>
        <taxon>Metazoa</taxon>
        <taxon>Spiralia</taxon>
        <taxon>Lophotrochozoa</taxon>
        <taxon>Mollusca</taxon>
        <taxon>Bivalvia</taxon>
        <taxon>Autobranchia</taxon>
        <taxon>Pteriomorphia</taxon>
        <taxon>Ostreida</taxon>
        <taxon>Ostreoidea</taxon>
        <taxon>Ostreidae</taxon>
        <taxon>Magallana</taxon>
    </lineage>
</organism>
<evidence type="ECO:0000256" key="3">
    <source>
        <dbReference type="RuleBase" id="RU361235"/>
    </source>
</evidence>
<dbReference type="InterPro" id="IPR051093">
    <property type="entry name" value="Neuroligin/BSAL"/>
</dbReference>
<feature type="domain" description="Carboxylesterase type B" evidence="4">
    <location>
        <begin position="26"/>
        <end position="563"/>
    </location>
</feature>
<keyword evidence="3" id="KW-0732">Signal</keyword>
<dbReference type="GO" id="GO:0016787">
    <property type="term" value="F:hydrolase activity"/>
    <property type="evidence" value="ECO:0007669"/>
    <property type="project" value="UniProtKB-KW"/>
</dbReference>